<keyword evidence="1" id="KW-0472">Membrane</keyword>
<name>A0A7S1J825_9EUGL</name>
<evidence type="ECO:0000259" key="2">
    <source>
        <dbReference type="Pfam" id="PF17775"/>
    </source>
</evidence>
<dbReference type="AlphaFoldDB" id="A0A7S1J825"/>
<accession>A0A7S1J825</accession>
<organism evidence="3">
    <name type="scientific">Eutreptiella gymnastica</name>
    <dbReference type="NCBI Taxonomy" id="73025"/>
    <lineage>
        <taxon>Eukaryota</taxon>
        <taxon>Discoba</taxon>
        <taxon>Euglenozoa</taxon>
        <taxon>Euglenida</taxon>
        <taxon>Spirocuta</taxon>
        <taxon>Euglenophyceae</taxon>
        <taxon>Eutreptiales</taxon>
        <taxon>Eutreptiaceae</taxon>
        <taxon>Eutreptiella</taxon>
    </lineage>
</organism>
<dbReference type="PANTHER" id="PTHR33747">
    <property type="entry name" value="UPF0225 PROTEIN SCO1677"/>
    <property type="match status" value="1"/>
</dbReference>
<feature type="domain" description="YchJ-like middle NTF2-like" evidence="2">
    <location>
        <begin position="197"/>
        <end position="326"/>
    </location>
</feature>
<dbReference type="SUPFAM" id="SSF54427">
    <property type="entry name" value="NTF2-like"/>
    <property type="match status" value="1"/>
</dbReference>
<dbReference type="Pfam" id="PF17775">
    <property type="entry name" value="YchJ_M-like"/>
    <property type="match status" value="1"/>
</dbReference>
<feature type="transmembrane region" description="Helical" evidence="1">
    <location>
        <begin position="20"/>
        <end position="43"/>
    </location>
</feature>
<evidence type="ECO:0000256" key="1">
    <source>
        <dbReference type="SAM" id="Phobius"/>
    </source>
</evidence>
<dbReference type="InterPro" id="IPR032710">
    <property type="entry name" value="NTF2-like_dom_sf"/>
</dbReference>
<gene>
    <name evidence="3" type="ORF">EGYM00392_LOCUS46671</name>
</gene>
<feature type="transmembrane region" description="Helical" evidence="1">
    <location>
        <begin position="113"/>
        <end position="133"/>
    </location>
</feature>
<dbReference type="EMBL" id="HBGA01126275">
    <property type="protein sequence ID" value="CAD9035517.1"/>
    <property type="molecule type" value="Transcribed_RNA"/>
</dbReference>
<evidence type="ECO:0000313" key="3">
    <source>
        <dbReference type="EMBL" id="CAD9035517.1"/>
    </source>
</evidence>
<sequence length="378" mass="41186">MFSDPMAYRYTAIDDAKVPVGTSTLAVVAVTAGAVGALIGVALSSSPSPASLYAAPATTRVNTVTAPATSVPMARAHIQRIPQRAYINEQVNYEQAFGAPMYTQASQPQAPSFMSAGLVAIIAFATAAAALVARRSPHSVPEAQWVMAAGFGKKPDAPKKEKPVKVDEGANPCGCKSGLTYKECCQPFHKGKKYPQTVEALFRARYSAFINKEKDFVYNTTDPVHMAKVDKTPAQLKDDINLSCTNLFFEDMAIIEEKEGPYKEDAYELAEGEVSLKFRFWYRFIAEFKGTRGKVTRRATERGDLLTRTETSVFRRGKDGKWLFVDSPIYSNESFRQGDTAAVNTDAMLKARDVASAAGQKAFSLADKAKEILAAKKN</sequence>
<protein>
    <recommendedName>
        <fullName evidence="2">YchJ-like middle NTF2-like domain-containing protein</fullName>
    </recommendedName>
</protein>
<dbReference type="InterPro" id="IPR048469">
    <property type="entry name" value="YchJ-like_M"/>
</dbReference>
<dbReference type="PANTHER" id="PTHR33747:SF1">
    <property type="entry name" value="ADENYLATE CYCLASE-ASSOCIATED CAP C-TERMINAL DOMAIN-CONTAINING PROTEIN"/>
    <property type="match status" value="1"/>
</dbReference>
<dbReference type="Gene3D" id="3.10.450.50">
    <property type="match status" value="1"/>
</dbReference>
<reference evidence="3" key="1">
    <citation type="submission" date="2021-01" db="EMBL/GenBank/DDBJ databases">
        <authorList>
            <person name="Corre E."/>
            <person name="Pelletier E."/>
            <person name="Niang G."/>
            <person name="Scheremetjew M."/>
            <person name="Finn R."/>
            <person name="Kale V."/>
            <person name="Holt S."/>
            <person name="Cochrane G."/>
            <person name="Meng A."/>
            <person name="Brown T."/>
            <person name="Cohen L."/>
        </authorList>
    </citation>
    <scope>NUCLEOTIDE SEQUENCE</scope>
    <source>
        <strain evidence="3">NIES-381</strain>
    </source>
</reference>
<keyword evidence="1" id="KW-1133">Transmembrane helix</keyword>
<proteinExistence type="predicted"/>
<keyword evidence="1" id="KW-0812">Transmembrane</keyword>